<comment type="caution">
    <text evidence="6">The sequence shown here is derived from an EMBL/GenBank/DDBJ whole genome shotgun (WGS) entry which is preliminary data.</text>
</comment>
<dbReference type="InterPro" id="IPR005119">
    <property type="entry name" value="LysR_subst-bd"/>
</dbReference>
<dbReference type="Gene3D" id="3.40.190.10">
    <property type="entry name" value="Periplasmic binding protein-like II"/>
    <property type="match status" value="2"/>
</dbReference>
<dbReference type="Gene3D" id="1.10.10.10">
    <property type="entry name" value="Winged helix-like DNA-binding domain superfamily/Winged helix DNA-binding domain"/>
    <property type="match status" value="1"/>
</dbReference>
<name>A0ABP8GZV8_9BURK</name>
<evidence type="ECO:0000259" key="5">
    <source>
        <dbReference type="PROSITE" id="PS50931"/>
    </source>
</evidence>
<dbReference type="Pfam" id="PF03466">
    <property type="entry name" value="LysR_substrate"/>
    <property type="match status" value="1"/>
</dbReference>
<dbReference type="PANTHER" id="PTHR30118:SF15">
    <property type="entry name" value="TRANSCRIPTIONAL REGULATORY PROTEIN"/>
    <property type="match status" value="1"/>
</dbReference>
<protein>
    <submittedName>
        <fullName evidence="6">LysR family transcriptional regulator</fullName>
    </submittedName>
</protein>
<dbReference type="PRINTS" id="PR00039">
    <property type="entry name" value="HTHLYSR"/>
</dbReference>
<keyword evidence="7" id="KW-1185">Reference proteome</keyword>
<dbReference type="InterPro" id="IPR036390">
    <property type="entry name" value="WH_DNA-bd_sf"/>
</dbReference>
<dbReference type="Pfam" id="PF00126">
    <property type="entry name" value="HTH_1"/>
    <property type="match status" value="1"/>
</dbReference>
<dbReference type="InterPro" id="IPR000847">
    <property type="entry name" value="LysR_HTH_N"/>
</dbReference>
<dbReference type="InterPro" id="IPR036388">
    <property type="entry name" value="WH-like_DNA-bd_sf"/>
</dbReference>
<keyword evidence="4" id="KW-0804">Transcription</keyword>
<reference evidence="7" key="1">
    <citation type="journal article" date="2019" name="Int. J. Syst. Evol. Microbiol.">
        <title>The Global Catalogue of Microorganisms (GCM) 10K type strain sequencing project: providing services to taxonomists for standard genome sequencing and annotation.</title>
        <authorList>
            <consortium name="The Broad Institute Genomics Platform"/>
            <consortium name="The Broad Institute Genome Sequencing Center for Infectious Disease"/>
            <person name="Wu L."/>
            <person name="Ma J."/>
        </authorList>
    </citation>
    <scope>NUCLEOTIDE SEQUENCE [LARGE SCALE GENOMIC DNA]</scope>
    <source>
        <strain evidence="7">JCM 17666</strain>
    </source>
</reference>
<dbReference type="SUPFAM" id="SSF53850">
    <property type="entry name" value="Periplasmic binding protein-like II"/>
    <property type="match status" value="1"/>
</dbReference>
<evidence type="ECO:0000313" key="6">
    <source>
        <dbReference type="EMBL" id="GAA4332177.1"/>
    </source>
</evidence>
<dbReference type="SUPFAM" id="SSF46785">
    <property type="entry name" value="Winged helix' DNA-binding domain"/>
    <property type="match status" value="1"/>
</dbReference>
<dbReference type="InterPro" id="IPR050389">
    <property type="entry name" value="LysR-type_TF"/>
</dbReference>
<keyword evidence="2" id="KW-0805">Transcription regulation</keyword>
<evidence type="ECO:0000256" key="4">
    <source>
        <dbReference type="ARBA" id="ARBA00023163"/>
    </source>
</evidence>
<evidence type="ECO:0000256" key="2">
    <source>
        <dbReference type="ARBA" id="ARBA00023015"/>
    </source>
</evidence>
<dbReference type="PANTHER" id="PTHR30118">
    <property type="entry name" value="HTH-TYPE TRANSCRIPTIONAL REGULATOR LEUO-RELATED"/>
    <property type="match status" value="1"/>
</dbReference>
<dbReference type="EMBL" id="BAABFO010000009">
    <property type="protein sequence ID" value="GAA4332177.1"/>
    <property type="molecule type" value="Genomic_DNA"/>
</dbReference>
<evidence type="ECO:0000313" key="7">
    <source>
        <dbReference type="Proteomes" id="UP001501671"/>
    </source>
</evidence>
<organism evidence="6 7">
    <name type="scientific">Pigmentiphaga soli</name>
    <dbReference type="NCBI Taxonomy" id="1007095"/>
    <lineage>
        <taxon>Bacteria</taxon>
        <taxon>Pseudomonadati</taxon>
        <taxon>Pseudomonadota</taxon>
        <taxon>Betaproteobacteria</taxon>
        <taxon>Burkholderiales</taxon>
        <taxon>Alcaligenaceae</taxon>
        <taxon>Pigmentiphaga</taxon>
    </lineage>
</organism>
<evidence type="ECO:0000256" key="1">
    <source>
        <dbReference type="ARBA" id="ARBA00009437"/>
    </source>
</evidence>
<dbReference type="CDD" id="cd08459">
    <property type="entry name" value="PBP2_DntR_NahR_LinR_like"/>
    <property type="match status" value="1"/>
</dbReference>
<sequence length="309" mass="34423">MALENFDFELDLTQLRLLAALGESCNVSAAASRIGLSQSAASHALAKLRKRFGDPLFVRTSGGLRPTPYAERLINASQQAMRAIQTGVEGPHPFDPATSRRTFTAYMSDVGQAVLLPRLVQAMRDEAPHANLNVLPFPAFNQEAALEAGEVDVALGYLPSLSAGFRQRLLYKEQYVCVAREDHPAFRNGMTLEGFRSTPHAVTSASSTGHKLLGQVLAREKIRRRAVLALPQFMVLPMVATHSDLLAIVPSRLAEIFAPLGRLKIMPPPVRMPEYDVRIFWHDRYHLDPGNKWLRDLFVRLYQVRRGSE</sequence>
<evidence type="ECO:0000256" key="3">
    <source>
        <dbReference type="ARBA" id="ARBA00023125"/>
    </source>
</evidence>
<comment type="similarity">
    <text evidence="1">Belongs to the LysR transcriptional regulatory family.</text>
</comment>
<proteinExistence type="inferred from homology"/>
<dbReference type="RefSeq" id="WP_345249256.1">
    <property type="nucleotide sequence ID" value="NZ_BAABFO010000009.1"/>
</dbReference>
<accession>A0ABP8GZV8</accession>
<feature type="domain" description="HTH lysR-type" evidence="5">
    <location>
        <begin position="10"/>
        <end position="67"/>
    </location>
</feature>
<dbReference type="InterPro" id="IPR011991">
    <property type="entry name" value="ArsR-like_HTH"/>
</dbReference>
<keyword evidence="3" id="KW-0238">DNA-binding</keyword>
<dbReference type="PROSITE" id="PS50931">
    <property type="entry name" value="HTH_LYSR"/>
    <property type="match status" value="1"/>
</dbReference>
<dbReference type="CDD" id="cd00090">
    <property type="entry name" value="HTH_ARSR"/>
    <property type="match status" value="1"/>
</dbReference>
<gene>
    <name evidence="6" type="ORF">GCM10023144_21830</name>
</gene>
<dbReference type="Proteomes" id="UP001501671">
    <property type="component" value="Unassembled WGS sequence"/>
</dbReference>